<evidence type="ECO:0000313" key="14">
    <source>
        <dbReference type="Proteomes" id="UP000319516"/>
    </source>
</evidence>
<evidence type="ECO:0000313" key="13">
    <source>
        <dbReference type="EMBL" id="TQL51978.1"/>
    </source>
</evidence>
<evidence type="ECO:0000256" key="10">
    <source>
        <dbReference type="ARBA" id="ARBA00023310"/>
    </source>
</evidence>
<evidence type="ECO:0000256" key="5">
    <source>
        <dbReference type="ARBA" id="ARBA00022692"/>
    </source>
</evidence>
<keyword evidence="14" id="KW-1185">Reference proteome</keyword>
<comment type="caution">
    <text evidence="13">The sequence shown here is derived from an EMBL/GenBank/DDBJ whole genome shotgun (WGS) entry which is preliminary data.</text>
</comment>
<name>A0A542YV65_9MICO</name>
<feature type="transmembrane region" description="Helical" evidence="11">
    <location>
        <begin position="126"/>
        <end position="146"/>
    </location>
</feature>
<sequence>MSPVTMGAVVAAGSEFHGPSPADFWQPLIGSGEWAITRPMFVLVLVTGILALWLTRGTRNLKLVPGTGQFLTETVYGFVRNDIARELIGSKHYHRFVPLLFSIFIFVLLNNLMGITPFVMMPPTGVIGVPIALTLVVYVVYHVTGFKEQGFVGYFKHMVPSGVPMVIAPVVLLLEIFSFFVTRPLTLALRLFGNMFAGHMILTLFVAGGWFLVQQGVLMALAGAGSFFMAFLMTFFELLIQTVQAYVFTLLAASYIGDGVAEAH</sequence>
<dbReference type="PRINTS" id="PR00123">
    <property type="entry name" value="ATPASEA"/>
</dbReference>
<dbReference type="PANTHER" id="PTHR11410">
    <property type="entry name" value="ATP SYNTHASE SUBUNIT A"/>
    <property type="match status" value="1"/>
</dbReference>
<dbReference type="CDD" id="cd00310">
    <property type="entry name" value="ATP-synt_Fo_a_6"/>
    <property type="match status" value="1"/>
</dbReference>
<protein>
    <recommendedName>
        <fullName evidence="11 12">ATP synthase subunit a</fullName>
    </recommendedName>
    <alternativeName>
        <fullName evidence="11">ATP synthase F0 sector subunit a</fullName>
    </alternativeName>
    <alternativeName>
        <fullName evidence="11">F-ATPase subunit 6</fullName>
    </alternativeName>
</protein>
<keyword evidence="8 11" id="KW-0406">Ion transport</keyword>
<feature type="transmembrane region" description="Helical" evidence="11">
    <location>
        <begin position="96"/>
        <end position="120"/>
    </location>
</feature>
<dbReference type="GO" id="GO:0046933">
    <property type="term" value="F:proton-transporting ATP synthase activity, rotational mechanism"/>
    <property type="evidence" value="ECO:0007669"/>
    <property type="project" value="UniProtKB-UniRule"/>
</dbReference>
<keyword evidence="3 11" id="KW-0813">Transport</keyword>
<feature type="transmembrane region" description="Helical" evidence="11">
    <location>
        <begin position="187"/>
        <end position="213"/>
    </location>
</feature>
<evidence type="ECO:0000256" key="7">
    <source>
        <dbReference type="ARBA" id="ARBA00022989"/>
    </source>
</evidence>
<dbReference type="InterPro" id="IPR045083">
    <property type="entry name" value="ATP_synth_F0_asu_bact/mt"/>
</dbReference>
<reference evidence="13 14" key="1">
    <citation type="submission" date="2019-06" db="EMBL/GenBank/DDBJ databases">
        <title>Sequencing the genomes of 1000 actinobacteria strains.</title>
        <authorList>
            <person name="Klenk H.-P."/>
        </authorList>
    </citation>
    <scope>NUCLEOTIDE SEQUENCE [LARGE SCALE GENOMIC DNA]</scope>
    <source>
        <strain evidence="13 14">DSM 12335</strain>
    </source>
</reference>
<dbReference type="Proteomes" id="UP000319516">
    <property type="component" value="Unassembled WGS sequence"/>
</dbReference>
<dbReference type="Gene3D" id="1.20.120.220">
    <property type="entry name" value="ATP synthase, F0 complex, subunit A"/>
    <property type="match status" value="1"/>
</dbReference>
<keyword evidence="9 11" id="KW-0472">Membrane</keyword>
<evidence type="ECO:0000256" key="1">
    <source>
        <dbReference type="ARBA" id="ARBA00004141"/>
    </source>
</evidence>
<comment type="subcellular location">
    <subcellularLocation>
        <location evidence="11 12">Cell membrane</location>
        <topology evidence="11 12">Multi-pass membrane protein</topology>
    </subcellularLocation>
    <subcellularLocation>
        <location evidence="1">Membrane</location>
        <topology evidence="1">Multi-pass membrane protein</topology>
    </subcellularLocation>
</comment>
<dbReference type="RefSeq" id="WP_342354724.1">
    <property type="nucleotide sequence ID" value="NZ_BAAAIK010000001.1"/>
</dbReference>
<dbReference type="NCBIfam" id="TIGR01131">
    <property type="entry name" value="ATP_synt_6_or_A"/>
    <property type="match status" value="1"/>
</dbReference>
<feature type="transmembrane region" description="Helical" evidence="11">
    <location>
        <begin position="158"/>
        <end position="181"/>
    </location>
</feature>
<evidence type="ECO:0000256" key="12">
    <source>
        <dbReference type="RuleBase" id="RU000483"/>
    </source>
</evidence>
<gene>
    <name evidence="11" type="primary">atpB</name>
    <name evidence="13" type="ORF">FB467_3145</name>
</gene>
<feature type="transmembrane region" description="Helical" evidence="11">
    <location>
        <begin position="35"/>
        <end position="54"/>
    </location>
</feature>
<evidence type="ECO:0000256" key="11">
    <source>
        <dbReference type="HAMAP-Rule" id="MF_01393"/>
    </source>
</evidence>
<keyword evidence="6 11" id="KW-0375">Hydrogen ion transport</keyword>
<dbReference type="GO" id="GO:0005886">
    <property type="term" value="C:plasma membrane"/>
    <property type="evidence" value="ECO:0007669"/>
    <property type="project" value="UniProtKB-SubCell"/>
</dbReference>
<keyword evidence="10 11" id="KW-0066">ATP synthesis</keyword>
<evidence type="ECO:0000256" key="4">
    <source>
        <dbReference type="ARBA" id="ARBA00022547"/>
    </source>
</evidence>
<keyword evidence="5 11" id="KW-0812">Transmembrane</keyword>
<dbReference type="HAMAP" id="MF_01393">
    <property type="entry name" value="ATP_synth_a_bact"/>
    <property type="match status" value="1"/>
</dbReference>
<keyword evidence="7 11" id="KW-1133">Transmembrane helix</keyword>
<evidence type="ECO:0000256" key="6">
    <source>
        <dbReference type="ARBA" id="ARBA00022781"/>
    </source>
</evidence>
<keyword evidence="4 11" id="KW-0138">CF(0)</keyword>
<dbReference type="PROSITE" id="PS00449">
    <property type="entry name" value="ATPASE_A"/>
    <property type="match status" value="1"/>
</dbReference>
<accession>A0A542YV65</accession>
<dbReference type="InterPro" id="IPR035908">
    <property type="entry name" value="F0_ATP_A_sf"/>
</dbReference>
<evidence type="ECO:0000256" key="3">
    <source>
        <dbReference type="ARBA" id="ARBA00022448"/>
    </source>
</evidence>
<dbReference type="GO" id="GO:0045259">
    <property type="term" value="C:proton-transporting ATP synthase complex"/>
    <property type="evidence" value="ECO:0007669"/>
    <property type="project" value="UniProtKB-KW"/>
</dbReference>
<dbReference type="PANTHER" id="PTHR11410:SF0">
    <property type="entry name" value="ATP SYNTHASE SUBUNIT A"/>
    <property type="match status" value="1"/>
</dbReference>
<evidence type="ECO:0000256" key="8">
    <source>
        <dbReference type="ARBA" id="ARBA00023065"/>
    </source>
</evidence>
<dbReference type="AlphaFoldDB" id="A0A542YV65"/>
<organism evidence="13 14">
    <name type="scientific">Ornithinicoccus hortensis</name>
    <dbReference type="NCBI Taxonomy" id="82346"/>
    <lineage>
        <taxon>Bacteria</taxon>
        <taxon>Bacillati</taxon>
        <taxon>Actinomycetota</taxon>
        <taxon>Actinomycetes</taxon>
        <taxon>Micrococcales</taxon>
        <taxon>Intrasporangiaceae</taxon>
        <taxon>Ornithinicoccus</taxon>
    </lineage>
</organism>
<feature type="transmembrane region" description="Helical" evidence="11">
    <location>
        <begin position="220"/>
        <end position="240"/>
    </location>
</feature>
<evidence type="ECO:0000256" key="9">
    <source>
        <dbReference type="ARBA" id="ARBA00023136"/>
    </source>
</evidence>
<dbReference type="EMBL" id="VFOP01000001">
    <property type="protein sequence ID" value="TQL51978.1"/>
    <property type="molecule type" value="Genomic_DNA"/>
</dbReference>
<comment type="similarity">
    <text evidence="2 11 12">Belongs to the ATPase A chain family.</text>
</comment>
<comment type="function">
    <text evidence="11 12">Key component of the proton channel; it plays a direct role in the translocation of protons across the membrane.</text>
</comment>
<dbReference type="Pfam" id="PF00119">
    <property type="entry name" value="ATP-synt_A"/>
    <property type="match status" value="1"/>
</dbReference>
<dbReference type="SUPFAM" id="SSF81336">
    <property type="entry name" value="F1F0 ATP synthase subunit A"/>
    <property type="match status" value="1"/>
</dbReference>
<dbReference type="InterPro" id="IPR023011">
    <property type="entry name" value="ATP_synth_F0_asu_AS"/>
</dbReference>
<proteinExistence type="inferred from homology"/>
<dbReference type="InterPro" id="IPR000568">
    <property type="entry name" value="ATP_synth_F0_asu"/>
</dbReference>
<evidence type="ECO:0000256" key="2">
    <source>
        <dbReference type="ARBA" id="ARBA00006810"/>
    </source>
</evidence>
<keyword evidence="11" id="KW-1003">Cell membrane</keyword>